<comment type="caution">
    <text evidence="1">The sequence shown here is derived from an EMBL/GenBank/DDBJ whole genome shotgun (WGS) entry which is preliminary data.</text>
</comment>
<evidence type="ECO:0008006" key="3">
    <source>
        <dbReference type="Google" id="ProtNLM"/>
    </source>
</evidence>
<gene>
    <name evidence="1" type="ORF">SAMN05421828_1101</name>
</gene>
<organism evidence="1 2">
    <name type="scientific">Acidiphilium rubrum</name>
    <dbReference type="NCBI Taxonomy" id="526"/>
    <lineage>
        <taxon>Bacteria</taxon>
        <taxon>Pseudomonadati</taxon>
        <taxon>Pseudomonadota</taxon>
        <taxon>Alphaproteobacteria</taxon>
        <taxon>Acetobacterales</taxon>
        <taxon>Acidocellaceae</taxon>
        <taxon>Acidiphilium</taxon>
    </lineage>
</organism>
<dbReference type="OrthoDB" id="5289737at2"/>
<proteinExistence type="predicted"/>
<name>A0A8G2CKM2_ACIRU</name>
<reference evidence="1 2" key="1">
    <citation type="submission" date="2017-01" db="EMBL/GenBank/DDBJ databases">
        <authorList>
            <person name="Varghese N."/>
            <person name="Submissions S."/>
        </authorList>
    </citation>
    <scope>NUCLEOTIDE SEQUENCE [LARGE SCALE GENOMIC DNA]</scope>
    <source>
        <strain evidence="1 2">ATCC 35905</strain>
    </source>
</reference>
<keyword evidence="2" id="KW-1185">Reference proteome</keyword>
<evidence type="ECO:0000313" key="1">
    <source>
        <dbReference type="EMBL" id="SIQ81401.1"/>
    </source>
</evidence>
<dbReference type="EMBL" id="FTNE01000010">
    <property type="protein sequence ID" value="SIQ81401.1"/>
    <property type="molecule type" value="Genomic_DNA"/>
</dbReference>
<dbReference type="AlphaFoldDB" id="A0A8G2CKM2"/>
<accession>A0A8G2CKM2</accession>
<protein>
    <recommendedName>
        <fullName evidence="3">Transposase</fullName>
    </recommendedName>
</protein>
<dbReference type="Proteomes" id="UP000186308">
    <property type="component" value="Unassembled WGS sequence"/>
</dbReference>
<evidence type="ECO:0000313" key="2">
    <source>
        <dbReference type="Proteomes" id="UP000186308"/>
    </source>
</evidence>
<sequence>AGNEKMRQLLVTGSMAVIRFAEPGSTSASPWLLKLLERKPRKLAAVALANKNARIIWSMMTSGEAYRQPPVAA</sequence>
<feature type="non-terminal residue" evidence="1">
    <location>
        <position position="1"/>
    </location>
</feature>